<comment type="caution">
    <text evidence="4">The sequence shown here is derived from an EMBL/GenBank/DDBJ whole genome shotgun (WGS) entry which is preliminary data.</text>
</comment>
<feature type="transmembrane region" description="Helical" evidence="2">
    <location>
        <begin position="478"/>
        <end position="494"/>
    </location>
</feature>
<feature type="coiled-coil region" evidence="1">
    <location>
        <begin position="389"/>
        <end position="416"/>
    </location>
</feature>
<feature type="coiled-coil region" evidence="1">
    <location>
        <begin position="602"/>
        <end position="633"/>
    </location>
</feature>
<keyword evidence="2" id="KW-1133">Transmembrane helix</keyword>
<name>A0ABW0TR46_9BACL</name>
<dbReference type="SUPFAM" id="SSF52540">
    <property type="entry name" value="P-loop containing nucleoside triphosphate hydrolases"/>
    <property type="match status" value="1"/>
</dbReference>
<evidence type="ECO:0000313" key="5">
    <source>
        <dbReference type="Proteomes" id="UP001596109"/>
    </source>
</evidence>
<evidence type="ECO:0000313" key="4">
    <source>
        <dbReference type="EMBL" id="MFC5591747.1"/>
    </source>
</evidence>
<feature type="domain" description="YhaN AAA" evidence="3">
    <location>
        <begin position="1"/>
        <end position="201"/>
    </location>
</feature>
<protein>
    <submittedName>
        <fullName evidence="4">AAA family ATPase</fullName>
    </submittedName>
</protein>
<dbReference type="EMBL" id="JBHSNO010000016">
    <property type="protein sequence ID" value="MFC5591747.1"/>
    <property type="molecule type" value="Genomic_DNA"/>
</dbReference>
<feature type="transmembrane region" description="Helical" evidence="2">
    <location>
        <begin position="456"/>
        <end position="473"/>
    </location>
</feature>
<dbReference type="PANTHER" id="PTHR41259">
    <property type="entry name" value="DOUBLE-STRAND BREAK REPAIR RAD50 ATPASE, PUTATIVE-RELATED"/>
    <property type="match status" value="1"/>
</dbReference>
<keyword evidence="2" id="KW-0472">Membrane</keyword>
<reference evidence="5" key="1">
    <citation type="journal article" date="2019" name="Int. J. Syst. Evol. Microbiol.">
        <title>The Global Catalogue of Microorganisms (GCM) 10K type strain sequencing project: providing services to taxonomists for standard genome sequencing and annotation.</title>
        <authorList>
            <consortium name="The Broad Institute Genomics Platform"/>
            <consortium name="The Broad Institute Genome Sequencing Center for Infectious Disease"/>
            <person name="Wu L."/>
            <person name="Ma J."/>
        </authorList>
    </citation>
    <scope>NUCLEOTIDE SEQUENCE [LARGE SCALE GENOMIC DNA]</scope>
    <source>
        <strain evidence="5">CGMCC 4.1434</strain>
    </source>
</reference>
<feature type="coiled-coil region" evidence="1">
    <location>
        <begin position="183"/>
        <end position="244"/>
    </location>
</feature>
<keyword evidence="5" id="KW-1185">Reference proteome</keyword>
<keyword evidence="1" id="KW-0175">Coiled coil</keyword>
<dbReference type="Gene3D" id="3.40.50.300">
    <property type="entry name" value="P-loop containing nucleotide triphosphate hydrolases"/>
    <property type="match status" value="2"/>
</dbReference>
<keyword evidence="2" id="KW-0812">Transmembrane</keyword>
<dbReference type="Proteomes" id="UP001596109">
    <property type="component" value="Unassembled WGS sequence"/>
</dbReference>
<feature type="coiled-coil region" evidence="1">
    <location>
        <begin position="274"/>
        <end position="301"/>
    </location>
</feature>
<accession>A0ABW0TR46</accession>
<feature type="coiled-coil region" evidence="1">
    <location>
        <begin position="511"/>
        <end position="559"/>
    </location>
</feature>
<gene>
    <name evidence="4" type="ORF">ACFPRA_22940</name>
</gene>
<dbReference type="Pfam" id="PF13514">
    <property type="entry name" value="AAA_27"/>
    <property type="match status" value="1"/>
</dbReference>
<evidence type="ECO:0000259" key="3">
    <source>
        <dbReference type="Pfam" id="PF13514"/>
    </source>
</evidence>
<sequence>MKIEKLVIYGFGKHENITLDVGPGINVLYGQNEAGKTTIQQFILHILFGFPQKNSALLRYEPKSGGKYGGQVHIYDKEFGKCIVERVRGKSAGDVNVHFEDGRKGGEADLDRLLRQYDRASFESIFSFSLLQLQGFEKMDEEELSRTLLASGTTGVDTLLQLEKKLEKELGDLFKKSGKNPQMNVKMAELRELELELKKEQEKIADYAPAVERIRQIDERLQHLREQQKEMEQQAQQFQLMRQLLPLHEKRQTIKPRLAAISVDTFPTDGIRRYEKLAGRRIEAETALHRTEDELSKLLADMPEQPVDDRLTEIDLLLAKESEWHRWQTAAVSAEEDVRKQTDLKRQLLEGIGMLEDEENVLLQADVSLQKEEQLYELMNRLAGSDAQIGYLNRQLVQLENEKADQEQDRLVLERSAPSQEEVQRVHRWPARRQQLAEAKAYVAIGTGQQETPSRTFLLLGALLAILFGTLGFILKEWLFVVAALLFVGMGFFIQQKNGRASADETKLREMEKIIASYDGHEEQMEELAERVARYNREVEVLQEGLLALERKQQRLEAERDHTYFERQQIESELSAFLRRYGFKELPSTGIIPELFRMIREVQGVERDRKAAIEQLETMRKNMAGRVKDVENVLHKSIPEEALYELLRREFIDLKEKVEAFRTINRTIVTKKASLNELTGLVAGLTDKMQALFKEVGAETEEAFYSAHAMYQESVLLKGQLLDLDAQLAVHGPLELPAGETDASLQKQGKAIGETLTLLDAEQHTLIQEKATLVSRTEQLLSDESYARTYQLFEMKKTELAELAKKWAERKALSEAIKQTMRELKEKKLPAVLEEAEELFNELTGGRYISLIVTEQGRFEVLSTNGMRYPIMELSQATKEQAYISLRLALAASVNDSAPFPILMDDPFVHFDGTRLSRMIELLERYQSKHQFMYFTCHDGMTEKWQQATILQVSELGSRQGANVI</sequence>
<dbReference type="PANTHER" id="PTHR41259:SF1">
    <property type="entry name" value="DOUBLE-STRAND BREAK REPAIR RAD50 ATPASE, PUTATIVE-RELATED"/>
    <property type="match status" value="1"/>
</dbReference>
<dbReference type="RefSeq" id="WP_381439931.1">
    <property type="nucleotide sequence ID" value="NZ_JBHSNO010000016.1"/>
</dbReference>
<evidence type="ECO:0000256" key="1">
    <source>
        <dbReference type="SAM" id="Coils"/>
    </source>
</evidence>
<proteinExistence type="predicted"/>
<dbReference type="InterPro" id="IPR038734">
    <property type="entry name" value="YhaN_AAA"/>
</dbReference>
<dbReference type="InterPro" id="IPR027417">
    <property type="entry name" value="P-loop_NTPase"/>
</dbReference>
<organism evidence="4 5">
    <name type="scientific">Sporosarcina soli</name>
    <dbReference type="NCBI Taxonomy" id="334736"/>
    <lineage>
        <taxon>Bacteria</taxon>
        <taxon>Bacillati</taxon>
        <taxon>Bacillota</taxon>
        <taxon>Bacilli</taxon>
        <taxon>Bacillales</taxon>
        <taxon>Caryophanaceae</taxon>
        <taxon>Sporosarcina</taxon>
    </lineage>
</organism>
<evidence type="ECO:0000256" key="2">
    <source>
        <dbReference type="SAM" id="Phobius"/>
    </source>
</evidence>